<dbReference type="GO" id="GO:0003968">
    <property type="term" value="F:RNA-directed RNA polymerase activity"/>
    <property type="evidence" value="ECO:0007669"/>
    <property type="project" value="UniProtKB-KW"/>
</dbReference>
<keyword evidence="2 6" id="KW-0808">Transferase</keyword>
<keyword evidence="6" id="KW-0693">Viral RNA replication</keyword>
<evidence type="ECO:0000256" key="4">
    <source>
        <dbReference type="ARBA" id="ARBA00022741"/>
    </source>
</evidence>
<reference evidence="7" key="1">
    <citation type="journal article" date="2024" name="Microb. Genom.">
        <title>The hidden RNA viruses in Blattodea (cockroach and termite).</title>
        <authorList>
            <person name="Fan J."/>
            <person name="Jiang S."/>
            <person name="Li W."/>
            <person name="Li J."/>
            <person name="Pang R."/>
            <person name="Wu H."/>
        </authorList>
    </citation>
    <scope>NUCLEOTIDE SEQUENCE</scope>
    <source>
        <strain evidence="7">AUS2014</strain>
    </source>
</reference>
<dbReference type="GO" id="GO:0006351">
    <property type="term" value="P:DNA-templated transcription"/>
    <property type="evidence" value="ECO:0007669"/>
    <property type="project" value="InterPro"/>
</dbReference>
<dbReference type="EMBL" id="BK067188">
    <property type="protein sequence ID" value="DBA56732.1"/>
    <property type="molecule type" value="Genomic_RNA"/>
</dbReference>
<evidence type="ECO:0000313" key="7">
    <source>
        <dbReference type="EMBL" id="DBA56732.1"/>
    </source>
</evidence>
<dbReference type="PRINTS" id="PR00914">
    <property type="entry name" value="LVIRUSRNAPOL"/>
</dbReference>
<accession>A0AAT9JGB8</accession>
<organism evidence="7">
    <name type="scientific">Cryptotermes secundus sobeli-like virus 2</name>
    <dbReference type="NCBI Taxonomy" id="3133511"/>
    <lineage>
        <taxon>Viruses</taxon>
        <taxon>Riboviria</taxon>
        <taxon>Orthornavirae</taxon>
        <taxon>Pisuviricota</taxon>
        <taxon>Pisoniviricetes</taxon>
        <taxon>Sobelivirales</taxon>
    </lineage>
</organism>
<keyword evidence="4 6" id="KW-0547">Nucleotide-binding</keyword>
<dbReference type="GO" id="GO:0000166">
    <property type="term" value="F:nucleotide binding"/>
    <property type="evidence" value="ECO:0007669"/>
    <property type="project" value="UniProtKB-KW"/>
</dbReference>
<dbReference type="InterPro" id="IPR043502">
    <property type="entry name" value="DNA/RNA_pol_sf"/>
</dbReference>
<sequence length="334" mass="38622">MAFTNVAAVRYLRTLVRDRLDSLRSGTYEPHDIRVFIKDEPHKISKMREGRYRLIMVMSLEDQMVDRMLMGTWPDAEKFWLIPGKTGWSPVPAGSRYVTSTFPGDVLATDCSAFDWTFPDWVGPLLLMLRLDMVQSLDDDYRTMLTRRWRAVIGPEAVLRLPDGTRFRQKRWGLMKSGWYRTIAENSAAQVLINHLAWLRTYPRQPMPTIWTMGDDVLMHRPPFLDVTEFETALATTGILVKQSSLKREFAGFEFRGSRVNPLYPQKHRFLLHFVNPSIKGQVAMAYLCLYGAAEVSRIPPWLNKLMDHSPWTWRAAQLWADGALTLNSDSRPP</sequence>
<proteinExistence type="predicted"/>
<keyword evidence="3 6" id="KW-0548">Nucleotidyltransferase</keyword>
<evidence type="ECO:0000256" key="3">
    <source>
        <dbReference type="ARBA" id="ARBA00022695"/>
    </source>
</evidence>
<evidence type="ECO:0000256" key="5">
    <source>
        <dbReference type="ARBA" id="ARBA00048744"/>
    </source>
</evidence>
<comment type="catalytic activity">
    <reaction evidence="5 6">
        <text>RNA(n) + a ribonucleoside 5'-triphosphate = RNA(n+1) + diphosphate</text>
        <dbReference type="Rhea" id="RHEA:21248"/>
        <dbReference type="Rhea" id="RHEA-COMP:14527"/>
        <dbReference type="Rhea" id="RHEA-COMP:17342"/>
        <dbReference type="ChEBI" id="CHEBI:33019"/>
        <dbReference type="ChEBI" id="CHEBI:61557"/>
        <dbReference type="ChEBI" id="CHEBI:140395"/>
        <dbReference type="EC" id="2.7.7.48"/>
    </reaction>
</comment>
<dbReference type="SUPFAM" id="SSF56672">
    <property type="entry name" value="DNA/RNA polymerases"/>
    <property type="match status" value="1"/>
</dbReference>
<dbReference type="InterPro" id="IPR001795">
    <property type="entry name" value="RNA-dir_pol_luteovirus"/>
</dbReference>
<evidence type="ECO:0000256" key="1">
    <source>
        <dbReference type="ARBA" id="ARBA00022484"/>
    </source>
</evidence>
<evidence type="ECO:0000256" key="6">
    <source>
        <dbReference type="RuleBase" id="RU364050"/>
    </source>
</evidence>
<keyword evidence="1 6" id="KW-0696">RNA-directed RNA polymerase</keyword>
<name>A0AAT9JGB8_9VIRU</name>
<dbReference type="EC" id="2.7.7.48" evidence="6"/>
<dbReference type="Pfam" id="PF02123">
    <property type="entry name" value="RdRP_4"/>
    <property type="match status" value="2"/>
</dbReference>
<evidence type="ECO:0000256" key="2">
    <source>
        <dbReference type="ARBA" id="ARBA00022679"/>
    </source>
</evidence>
<protein>
    <recommendedName>
        <fullName evidence="6">RNA-directed RNA polymerase</fullName>
        <ecNumber evidence="6">2.7.7.48</ecNumber>
    </recommendedName>
</protein>
<dbReference type="GO" id="GO:0003723">
    <property type="term" value="F:RNA binding"/>
    <property type="evidence" value="ECO:0007669"/>
    <property type="project" value="InterPro"/>
</dbReference>